<reference evidence="1" key="1">
    <citation type="submission" date="2023-07" db="EMBL/GenBank/DDBJ databases">
        <title>Sorghum-associated microbial communities from plants grown in Nebraska, USA.</title>
        <authorList>
            <person name="Schachtman D."/>
        </authorList>
    </citation>
    <scope>NUCLEOTIDE SEQUENCE</scope>
    <source>
        <strain evidence="1">2697</strain>
    </source>
</reference>
<sequence>MNGIKIGIMCNREFIRKAFIASLVVFQEKIIEIVFETTIEAFQTLVPHISRPDILLLDIDSPDISGTEVIKKVLSSYPDCSIILVSDIDDKDTLLKYIHAGARGCLKKVNQHKLPTVISAVMDGGCYISPAYTKLLFDHVLCTRKQLSELSYREQQMVDALVDGLSYKLIAYRHNISIDTVRFYLKKIYRKLNINSKGELLAMMRLSSN</sequence>
<dbReference type="EMBL" id="JAVDTF010000008">
    <property type="protein sequence ID" value="MDR6786650.1"/>
    <property type="molecule type" value="Genomic_DNA"/>
</dbReference>
<keyword evidence="2" id="KW-1185">Reference proteome</keyword>
<name>A0ACC6L5E3_9SPHI</name>
<evidence type="ECO:0000313" key="2">
    <source>
        <dbReference type="Proteomes" id="UP001246858"/>
    </source>
</evidence>
<dbReference type="Proteomes" id="UP001246858">
    <property type="component" value="Unassembled WGS sequence"/>
</dbReference>
<keyword evidence="1" id="KW-0238">DNA-binding</keyword>
<organism evidence="1 2">
    <name type="scientific">Pedobacter africanus</name>
    <dbReference type="NCBI Taxonomy" id="151894"/>
    <lineage>
        <taxon>Bacteria</taxon>
        <taxon>Pseudomonadati</taxon>
        <taxon>Bacteroidota</taxon>
        <taxon>Sphingobacteriia</taxon>
        <taxon>Sphingobacteriales</taxon>
        <taxon>Sphingobacteriaceae</taxon>
        <taxon>Pedobacter</taxon>
    </lineage>
</organism>
<accession>A0ACC6L5E3</accession>
<gene>
    <name evidence="1" type="ORF">J2X78_005246</name>
</gene>
<evidence type="ECO:0000313" key="1">
    <source>
        <dbReference type="EMBL" id="MDR6786650.1"/>
    </source>
</evidence>
<comment type="caution">
    <text evidence="1">The sequence shown here is derived from an EMBL/GenBank/DDBJ whole genome shotgun (WGS) entry which is preliminary data.</text>
</comment>
<proteinExistence type="predicted"/>
<protein>
    <submittedName>
        <fullName evidence="1">DNA-binding NarL/FixJ family response regulator</fullName>
    </submittedName>
</protein>